<dbReference type="Proteomes" id="UP000827460">
    <property type="component" value="Segment"/>
</dbReference>
<evidence type="ECO:0000313" key="2">
    <source>
        <dbReference type="Proteomes" id="UP000827460"/>
    </source>
</evidence>
<accession>A0AAE8YX51</accession>
<name>A0AAE8YX51_9CAUD</name>
<protein>
    <submittedName>
        <fullName evidence="1">Uncharacterized protein</fullName>
    </submittedName>
</protein>
<evidence type="ECO:0000313" key="1">
    <source>
        <dbReference type="EMBL" id="UGO50659.1"/>
    </source>
</evidence>
<reference evidence="1" key="1">
    <citation type="submission" date="2021-10" db="EMBL/GenBank/DDBJ databases">
        <authorList>
            <person name="Lavering E.D."/>
            <person name="James R."/>
            <person name="Fairholm J.D."/>
            <person name="Ogilvie B.H."/>
            <person name="Thurgood T.L."/>
            <person name="Robison R.A."/>
            <person name="Grose J.H."/>
        </authorList>
    </citation>
    <scope>NUCLEOTIDE SEQUENCE</scope>
</reference>
<organism evidence="1 2">
    <name type="scientific">Bacillus phage vB_BanS_Sophrita</name>
    <dbReference type="NCBI Taxonomy" id="2894790"/>
    <lineage>
        <taxon>Viruses</taxon>
        <taxon>Duplodnaviria</taxon>
        <taxon>Heunggongvirae</taxon>
        <taxon>Uroviricota</taxon>
        <taxon>Caudoviricetes</taxon>
        <taxon>Joanripponvirinae</taxon>
        <taxon>Sophritavirus</taxon>
        <taxon>Sophritavirus sophrita</taxon>
    </lineage>
</organism>
<gene>
    <name evidence="1" type="ORF">SOPHRITA_68</name>
</gene>
<proteinExistence type="predicted"/>
<keyword evidence="2" id="KW-1185">Reference proteome</keyword>
<sequence length="48" mass="5780">MTVESQNKNRKPKLNEVITMFRRRKKRRKSSGGGFFKFIMELLESIFD</sequence>
<dbReference type="EMBL" id="OK499991">
    <property type="protein sequence ID" value="UGO50659.1"/>
    <property type="molecule type" value="Genomic_DNA"/>
</dbReference>